<protein>
    <submittedName>
        <fullName evidence="1">Uncharacterized protein</fullName>
    </submittedName>
</protein>
<comment type="caution">
    <text evidence="1">The sequence shown here is derived from an EMBL/GenBank/DDBJ whole genome shotgun (WGS) entry which is preliminary data.</text>
</comment>
<dbReference type="AlphaFoldDB" id="A0AAV4I413"/>
<keyword evidence="2" id="KW-1185">Reference proteome</keyword>
<name>A0AAV4I413_9GAST</name>
<evidence type="ECO:0000313" key="1">
    <source>
        <dbReference type="EMBL" id="GFS04685.1"/>
    </source>
</evidence>
<dbReference type="Proteomes" id="UP000762676">
    <property type="component" value="Unassembled WGS sequence"/>
</dbReference>
<dbReference type="EMBL" id="BMAT01013040">
    <property type="protein sequence ID" value="GFS04685.1"/>
    <property type="molecule type" value="Genomic_DNA"/>
</dbReference>
<gene>
    <name evidence="1" type="ORF">ElyMa_006501700</name>
</gene>
<dbReference type="PANTHER" id="PTHR46704">
    <property type="entry name" value="CXC DOMAIN-CONTAINING PROTEIN-RELATED"/>
    <property type="match status" value="1"/>
</dbReference>
<evidence type="ECO:0000313" key="2">
    <source>
        <dbReference type="Proteomes" id="UP000762676"/>
    </source>
</evidence>
<sequence length="247" mass="28682">MAKTNKATAVHCVARDTKNIAYPSSRESETIFIEDGNAHFHTLKVVKPTFELISLQLLDRLSSKPDVIFSTDSYNKIPIKAQERFRRGRREKFLIERGHQRKPMDFKLFLQNDDNKLQMVRMLERVWGSQSAAKRLHGRKLFLVNQGIVRHMKCDDGETVHPEEVHEIRSNQEETDSRVVLYLNYAKENNYKQAVVSPPDSDIFFILLHHAHRLAPLIVFFDTCGSDKRLYNMSELEEDLGSNHCEA</sequence>
<reference evidence="1 2" key="1">
    <citation type="journal article" date="2021" name="Elife">
        <title>Chloroplast acquisition without the gene transfer in kleptoplastic sea slugs, Plakobranchus ocellatus.</title>
        <authorList>
            <person name="Maeda T."/>
            <person name="Takahashi S."/>
            <person name="Yoshida T."/>
            <person name="Shimamura S."/>
            <person name="Takaki Y."/>
            <person name="Nagai Y."/>
            <person name="Toyoda A."/>
            <person name="Suzuki Y."/>
            <person name="Arimoto A."/>
            <person name="Ishii H."/>
            <person name="Satoh N."/>
            <person name="Nishiyama T."/>
            <person name="Hasebe M."/>
            <person name="Maruyama T."/>
            <person name="Minagawa J."/>
            <person name="Obokata J."/>
            <person name="Shigenobu S."/>
        </authorList>
    </citation>
    <scope>NUCLEOTIDE SEQUENCE [LARGE SCALE GENOMIC DNA]</scope>
</reference>
<organism evidence="1 2">
    <name type="scientific">Elysia marginata</name>
    <dbReference type="NCBI Taxonomy" id="1093978"/>
    <lineage>
        <taxon>Eukaryota</taxon>
        <taxon>Metazoa</taxon>
        <taxon>Spiralia</taxon>
        <taxon>Lophotrochozoa</taxon>
        <taxon>Mollusca</taxon>
        <taxon>Gastropoda</taxon>
        <taxon>Heterobranchia</taxon>
        <taxon>Euthyneura</taxon>
        <taxon>Panpulmonata</taxon>
        <taxon>Sacoglossa</taxon>
        <taxon>Placobranchoidea</taxon>
        <taxon>Plakobranchidae</taxon>
        <taxon>Elysia</taxon>
    </lineage>
</organism>
<proteinExistence type="predicted"/>
<accession>A0AAV4I413</accession>
<dbReference type="PANTHER" id="PTHR46704:SF1">
    <property type="entry name" value="TELOMERE LENGTH REGULATION PROTEIN TEL2 HOMOLOG"/>
    <property type="match status" value="1"/>
</dbReference>